<gene>
    <name evidence="8" type="ORF">SMGD1_2838</name>
</gene>
<dbReference type="HOGENOM" id="CLU_1365606_0_0_7"/>
<dbReference type="OrthoDB" id="5334631at2"/>
<accession>H1FU54</accession>
<keyword evidence="3 8" id="KW-0347">Helicase</keyword>
<evidence type="ECO:0000313" key="8">
    <source>
        <dbReference type="EMBL" id="EHP31360.1"/>
    </source>
</evidence>
<dbReference type="InterPro" id="IPR001650">
    <property type="entry name" value="Helicase_C-like"/>
</dbReference>
<dbReference type="eggNOG" id="COG0513">
    <property type="taxonomic scope" value="Bacteria"/>
</dbReference>
<dbReference type="Gene3D" id="3.40.50.300">
    <property type="entry name" value="P-loop containing nucleotide triphosphate hydrolases"/>
    <property type="match status" value="1"/>
</dbReference>
<evidence type="ECO:0000256" key="2">
    <source>
        <dbReference type="ARBA" id="ARBA00022801"/>
    </source>
</evidence>
<name>B6BJV9_SULGG</name>
<feature type="compositionally biased region" description="Basic and acidic residues" evidence="6">
    <location>
        <begin position="202"/>
        <end position="212"/>
    </location>
</feature>
<dbReference type="PATRIC" id="fig|929558.5.peg.2828"/>
<sequence>MDVKIKKPRKRYFDNVSVGKRTKQVVYSCEQHDKAAMFEQFIKNSESKQTAVLVKSKRNADALSAYLKTKDIQAPAIHGNLRIQQIEEAGKAFNASEINIIITTDMILKSLELTNIQRIVNYDLPIQQEEYFIRLAYVDEVGEAISFVAPDEEGMLQIIEFKMKLEIPEEEIAGFIPTEISEKDSKSQKNQKKKPRHRKKKQKEESQSTKES</sequence>
<dbReference type="STRING" id="929558.SMGD1_2838"/>
<dbReference type="GO" id="GO:0016787">
    <property type="term" value="F:hydrolase activity"/>
    <property type="evidence" value="ECO:0007669"/>
    <property type="project" value="UniProtKB-KW"/>
</dbReference>
<dbReference type="EMBL" id="AFRZ01000001">
    <property type="protein sequence ID" value="EHP31360.1"/>
    <property type="molecule type" value="Genomic_DNA"/>
</dbReference>
<evidence type="ECO:0000256" key="5">
    <source>
        <dbReference type="ARBA" id="ARBA00038437"/>
    </source>
</evidence>
<feature type="region of interest" description="Disordered" evidence="6">
    <location>
        <begin position="176"/>
        <end position="212"/>
    </location>
</feature>
<evidence type="ECO:0000256" key="1">
    <source>
        <dbReference type="ARBA" id="ARBA00022741"/>
    </source>
</evidence>
<reference evidence="8 9" key="1">
    <citation type="journal article" date="2012" name="Proc. Natl. Acad. Sci. U.S.A.">
        <title>Genome and physiology of a model Epsilonproteobacterium responsible for sulfide detoxification in marine oxygen depletion zones.</title>
        <authorList>
            <person name="Grote J."/>
            <person name="Schott T."/>
            <person name="Bruckner C.G."/>
            <person name="Glockner F.O."/>
            <person name="Jost G."/>
            <person name="Teeling H."/>
            <person name="Labrenz M."/>
            <person name="Jurgens K."/>
        </authorList>
    </citation>
    <scope>NUCLEOTIDE SEQUENCE [LARGE SCALE GENOMIC DNA]</scope>
    <source>
        <strain evidence="8 9">GD1</strain>
    </source>
</reference>
<dbReference type="AlphaFoldDB" id="B6BJV9"/>
<dbReference type="PANTHER" id="PTHR47959">
    <property type="entry name" value="ATP-DEPENDENT RNA HELICASE RHLE-RELATED"/>
    <property type="match status" value="1"/>
</dbReference>
<dbReference type="SUPFAM" id="SSF52540">
    <property type="entry name" value="P-loop containing nucleoside triphosphate hydrolases"/>
    <property type="match status" value="1"/>
</dbReference>
<dbReference type="PANTHER" id="PTHR47959:SF13">
    <property type="entry name" value="ATP-DEPENDENT RNA HELICASE RHLE"/>
    <property type="match status" value="1"/>
</dbReference>
<protein>
    <submittedName>
        <fullName evidence="8">Protein containing DNA/RNA helicase C-terminal domain</fullName>
    </submittedName>
</protein>
<dbReference type="InterPro" id="IPR027417">
    <property type="entry name" value="P-loop_NTPase"/>
</dbReference>
<dbReference type="RefSeq" id="WP_008337219.1">
    <property type="nucleotide sequence ID" value="NZ_AFRZ01000001.1"/>
</dbReference>
<keyword evidence="9" id="KW-1185">Reference proteome</keyword>
<dbReference type="PROSITE" id="PS51194">
    <property type="entry name" value="HELICASE_CTER"/>
    <property type="match status" value="1"/>
</dbReference>
<feature type="compositionally biased region" description="Basic residues" evidence="6">
    <location>
        <begin position="189"/>
        <end position="201"/>
    </location>
</feature>
<evidence type="ECO:0000256" key="6">
    <source>
        <dbReference type="SAM" id="MobiDB-lite"/>
    </source>
</evidence>
<keyword evidence="2" id="KW-0378">Hydrolase</keyword>
<dbReference type="Proteomes" id="UP000006431">
    <property type="component" value="Unassembled WGS sequence"/>
</dbReference>
<dbReference type="GO" id="GO:0005829">
    <property type="term" value="C:cytosol"/>
    <property type="evidence" value="ECO:0007669"/>
    <property type="project" value="TreeGrafter"/>
</dbReference>
<keyword evidence="4" id="KW-0067">ATP-binding</keyword>
<dbReference type="Pfam" id="PF00271">
    <property type="entry name" value="Helicase_C"/>
    <property type="match status" value="1"/>
</dbReference>
<dbReference type="GO" id="GO:0005524">
    <property type="term" value="F:ATP binding"/>
    <property type="evidence" value="ECO:0007669"/>
    <property type="project" value="UniProtKB-KW"/>
</dbReference>
<organism evidence="8 9">
    <name type="scientific">Sulfurimonas gotlandica (strain DSM 19862 / JCM 16533 / GD1)</name>
    <dbReference type="NCBI Taxonomy" id="929558"/>
    <lineage>
        <taxon>Bacteria</taxon>
        <taxon>Pseudomonadati</taxon>
        <taxon>Campylobacterota</taxon>
        <taxon>Epsilonproteobacteria</taxon>
        <taxon>Campylobacterales</taxon>
        <taxon>Sulfurimonadaceae</taxon>
        <taxon>Sulfurimonas</taxon>
    </lineage>
</organism>
<evidence type="ECO:0000259" key="7">
    <source>
        <dbReference type="PROSITE" id="PS51194"/>
    </source>
</evidence>
<accession>B6BJV9</accession>
<keyword evidence="1" id="KW-0547">Nucleotide-binding</keyword>
<comment type="similarity">
    <text evidence="5">Belongs to the DEAD box helicase family.</text>
</comment>
<proteinExistence type="inferred from homology"/>
<evidence type="ECO:0000313" key="9">
    <source>
        <dbReference type="Proteomes" id="UP000006431"/>
    </source>
</evidence>
<evidence type="ECO:0000256" key="4">
    <source>
        <dbReference type="ARBA" id="ARBA00022840"/>
    </source>
</evidence>
<dbReference type="GO" id="GO:0003724">
    <property type="term" value="F:RNA helicase activity"/>
    <property type="evidence" value="ECO:0007669"/>
    <property type="project" value="TreeGrafter"/>
</dbReference>
<feature type="domain" description="Helicase C-terminal" evidence="7">
    <location>
        <begin position="37"/>
        <end position="186"/>
    </location>
</feature>
<comment type="caution">
    <text evidence="8">The sequence shown here is derived from an EMBL/GenBank/DDBJ whole genome shotgun (WGS) entry which is preliminary data.</text>
</comment>
<evidence type="ECO:0000256" key="3">
    <source>
        <dbReference type="ARBA" id="ARBA00022806"/>
    </source>
</evidence>
<dbReference type="InterPro" id="IPR050079">
    <property type="entry name" value="DEAD_box_RNA_helicase"/>
</dbReference>